<evidence type="ECO:0000313" key="1">
    <source>
        <dbReference type="EMBL" id="GIG79150.1"/>
    </source>
</evidence>
<dbReference type="EMBL" id="BONV01000007">
    <property type="protein sequence ID" value="GIG79150.1"/>
    <property type="molecule type" value="Genomic_DNA"/>
</dbReference>
<protein>
    <recommendedName>
        <fullName evidence="3">Lipoprotein</fullName>
    </recommendedName>
</protein>
<dbReference type="PROSITE" id="PS51257">
    <property type="entry name" value="PROKAR_LIPOPROTEIN"/>
    <property type="match status" value="1"/>
</dbReference>
<evidence type="ECO:0008006" key="3">
    <source>
        <dbReference type="Google" id="ProtNLM"/>
    </source>
</evidence>
<dbReference type="Proteomes" id="UP000630097">
    <property type="component" value="Unassembled WGS sequence"/>
</dbReference>
<proteinExistence type="predicted"/>
<evidence type="ECO:0000313" key="2">
    <source>
        <dbReference type="Proteomes" id="UP000630097"/>
    </source>
</evidence>
<organism evidence="1 2">
    <name type="scientific">Planotetraspora kaengkrachanensis</name>
    <dbReference type="NCBI Taxonomy" id="575193"/>
    <lineage>
        <taxon>Bacteria</taxon>
        <taxon>Bacillati</taxon>
        <taxon>Actinomycetota</taxon>
        <taxon>Actinomycetes</taxon>
        <taxon>Streptosporangiales</taxon>
        <taxon>Streptosporangiaceae</taxon>
        <taxon>Planotetraspora</taxon>
    </lineage>
</organism>
<gene>
    <name evidence="1" type="ORF">Pka01_22770</name>
</gene>
<comment type="caution">
    <text evidence="1">The sequence shown here is derived from an EMBL/GenBank/DDBJ whole genome shotgun (WGS) entry which is preliminary data.</text>
</comment>
<name>A0A8J3M4L1_9ACTN</name>
<sequence length="217" mass="22919">MRIIHAALVCGLIAMTGACGTEDVIHARARSTAETVRMRAALATMETLPAGFSDRARDGWRPPFRPKKPACRVLFDAVAGKPPLDGLGGTAAVTYQGDRIGELAGVGLAVYLGGQAADHLEELREAMGECVTAQSGGAGGRDRLVSSEFPIEDVGDDVEARRLTGRVGGYPYEMHLVVANVNHTLVALVHAGLAPPDARRTEELVRSLVREVGSLDP</sequence>
<keyword evidence="2" id="KW-1185">Reference proteome</keyword>
<dbReference type="AlphaFoldDB" id="A0A8J3M4L1"/>
<accession>A0A8J3M4L1</accession>
<dbReference type="RefSeq" id="WP_203882621.1">
    <property type="nucleotide sequence ID" value="NZ_BAABHH010000010.1"/>
</dbReference>
<reference evidence="1 2" key="1">
    <citation type="submission" date="2021-01" db="EMBL/GenBank/DDBJ databases">
        <title>Whole genome shotgun sequence of Planotetraspora kaengkrachanensis NBRC 104272.</title>
        <authorList>
            <person name="Komaki H."/>
            <person name="Tamura T."/>
        </authorList>
    </citation>
    <scope>NUCLEOTIDE SEQUENCE [LARGE SCALE GENOMIC DNA]</scope>
    <source>
        <strain evidence="1 2">NBRC 104272</strain>
    </source>
</reference>